<keyword evidence="2" id="KW-1185">Reference proteome</keyword>
<reference evidence="2" key="1">
    <citation type="journal article" date="2019" name="Int. J. Syst. Evol. Microbiol.">
        <title>The Global Catalogue of Microorganisms (GCM) 10K type strain sequencing project: providing services to taxonomists for standard genome sequencing and annotation.</title>
        <authorList>
            <consortium name="The Broad Institute Genomics Platform"/>
            <consortium name="The Broad Institute Genome Sequencing Center for Infectious Disease"/>
            <person name="Wu L."/>
            <person name="Ma J."/>
        </authorList>
    </citation>
    <scope>NUCLEOTIDE SEQUENCE [LARGE SCALE GENOMIC DNA]</scope>
    <source>
        <strain evidence="2">KCTC 52127</strain>
    </source>
</reference>
<name>A0ABW5LPX4_9FLAO</name>
<evidence type="ECO:0000313" key="2">
    <source>
        <dbReference type="Proteomes" id="UP001597508"/>
    </source>
</evidence>
<protein>
    <submittedName>
        <fullName evidence="1">Uncharacterized protein</fullName>
    </submittedName>
</protein>
<comment type="caution">
    <text evidence="1">The sequence shown here is derived from an EMBL/GenBank/DDBJ whole genome shotgun (WGS) entry which is preliminary data.</text>
</comment>
<dbReference type="RefSeq" id="WP_379665579.1">
    <property type="nucleotide sequence ID" value="NZ_JBHULH010000003.1"/>
</dbReference>
<dbReference type="EMBL" id="JBHULH010000003">
    <property type="protein sequence ID" value="MFD2566868.1"/>
    <property type="molecule type" value="Genomic_DNA"/>
</dbReference>
<accession>A0ABW5LPX4</accession>
<proteinExistence type="predicted"/>
<sequence length="247" mass="28344">MVKTFHIAAQYLATTAISFLDSKADDSHTNLEWKNGVLRTHPLSDHNCVLSLDYKNFSLRWTNDSGYRKEMLLDGKSHSEIITWIRRVSLDLKYAKVYEYKLHYELPYENITSGFIFQKPPEEITNQLIQQRDLAQSSLEEVLKKVHQNTAIRIWPHHFDSGSFFVTDNEIGIGLGMAIPDTMIDDFYLYVSGYKGHDAIELPSSRSLEKGVYHNNGWKGFALPVSGISVEEAVDFYTQAIDQYVNP</sequence>
<organism evidence="1 2">
    <name type="scientific">Pseudotenacibaculum haliotis</name>
    <dbReference type="NCBI Taxonomy" id="1862138"/>
    <lineage>
        <taxon>Bacteria</taxon>
        <taxon>Pseudomonadati</taxon>
        <taxon>Bacteroidota</taxon>
        <taxon>Flavobacteriia</taxon>
        <taxon>Flavobacteriales</taxon>
        <taxon>Flavobacteriaceae</taxon>
        <taxon>Pseudotenacibaculum</taxon>
    </lineage>
</organism>
<gene>
    <name evidence="1" type="ORF">ACFSRZ_05765</name>
</gene>
<evidence type="ECO:0000313" key="1">
    <source>
        <dbReference type="EMBL" id="MFD2566868.1"/>
    </source>
</evidence>
<dbReference type="Proteomes" id="UP001597508">
    <property type="component" value="Unassembled WGS sequence"/>
</dbReference>